<feature type="region of interest" description="Disordered" evidence="1">
    <location>
        <begin position="379"/>
        <end position="452"/>
    </location>
</feature>
<proteinExistence type="predicted"/>
<feature type="domain" description="Something about silencing protein 4" evidence="2">
    <location>
        <begin position="287"/>
        <end position="377"/>
    </location>
</feature>
<name>A0A5J5EEA0_9PEZI</name>
<dbReference type="InterPro" id="IPR038988">
    <property type="entry name" value="Sas4"/>
</dbReference>
<dbReference type="PANTHER" id="PTHR38422:SF1">
    <property type="entry name" value="SOMETHING ABOUT SILENCING PROTEIN 4"/>
    <property type="match status" value="1"/>
</dbReference>
<evidence type="ECO:0000259" key="2">
    <source>
        <dbReference type="Pfam" id="PF15460"/>
    </source>
</evidence>
<dbReference type="Pfam" id="PF15460">
    <property type="entry name" value="SAS4"/>
    <property type="match status" value="1"/>
</dbReference>
<keyword evidence="4" id="KW-1185">Reference proteome</keyword>
<dbReference type="InterPro" id="IPR029184">
    <property type="entry name" value="Sas4_dom"/>
</dbReference>
<dbReference type="PANTHER" id="PTHR38422">
    <property type="entry name" value="SOMETHING ABOUT SILENCING PROTEIN 4"/>
    <property type="match status" value="1"/>
</dbReference>
<dbReference type="OrthoDB" id="1938992at2759"/>
<dbReference type="GO" id="GO:0033255">
    <property type="term" value="C:SAS acetyltransferase complex"/>
    <property type="evidence" value="ECO:0007669"/>
    <property type="project" value="InterPro"/>
</dbReference>
<accession>A0A5J5EEA0</accession>
<gene>
    <name evidence="3" type="ORF">FN846DRAFT_896125</name>
</gene>
<evidence type="ECO:0000256" key="1">
    <source>
        <dbReference type="SAM" id="MobiDB-lite"/>
    </source>
</evidence>
<feature type="region of interest" description="Disordered" evidence="1">
    <location>
        <begin position="1"/>
        <end position="185"/>
    </location>
</feature>
<comment type="caution">
    <text evidence="3">The sequence shown here is derived from an EMBL/GenBank/DDBJ whole genome shotgun (WGS) entry which is preliminary data.</text>
</comment>
<feature type="compositionally biased region" description="Low complexity" evidence="1">
    <location>
        <begin position="111"/>
        <end position="129"/>
    </location>
</feature>
<feature type="compositionally biased region" description="Low complexity" evidence="1">
    <location>
        <begin position="223"/>
        <end position="236"/>
    </location>
</feature>
<reference evidence="3 4" key="1">
    <citation type="submission" date="2019-09" db="EMBL/GenBank/DDBJ databases">
        <title>Draft genome of the ectomycorrhizal ascomycete Sphaerosporella brunnea.</title>
        <authorList>
            <consortium name="DOE Joint Genome Institute"/>
            <person name="Benucci G.M."/>
            <person name="Marozzi G."/>
            <person name="Antonielli L."/>
            <person name="Sanchez S."/>
            <person name="Marco P."/>
            <person name="Wang X."/>
            <person name="Falini L.B."/>
            <person name="Barry K."/>
            <person name="Haridas S."/>
            <person name="Lipzen A."/>
            <person name="Labutti K."/>
            <person name="Grigoriev I.V."/>
            <person name="Murat C."/>
            <person name="Martin F."/>
            <person name="Albertini E."/>
            <person name="Donnini D."/>
            <person name="Bonito G."/>
        </authorList>
    </citation>
    <scope>NUCLEOTIDE SEQUENCE [LARGE SCALE GENOMIC DNA]</scope>
    <source>
        <strain evidence="3 4">Sb_GMNB300</strain>
    </source>
</reference>
<evidence type="ECO:0000313" key="3">
    <source>
        <dbReference type="EMBL" id="KAA8893276.1"/>
    </source>
</evidence>
<feature type="compositionally biased region" description="Basic and acidic residues" evidence="1">
    <location>
        <begin position="406"/>
        <end position="421"/>
    </location>
</feature>
<feature type="compositionally biased region" description="Pro residues" evidence="1">
    <location>
        <begin position="15"/>
        <end position="25"/>
    </location>
</feature>
<organism evidence="3 4">
    <name type="scientific">Sphaerosporella brunnea</name>
    <dbReference type="NCBI Taxonomy" id="1250544"/>
    <lineage>
        <taxon>Eukaryota</taxon>
        <taxon>Fungi</taxon>
        <taxon>Dikarya</taxon>
        <taxon>Ascomycota</taxon>
        <taxon>Pezizomycotina</taxon>
        <taxon>Pezizomycetes</taxon>
        <taxon>Pezizales</taxon>
        <taxon>Pyronemataceae</taxon>
        <taxon>Sphaerosporella</taxon>
    </lineage>
</organism>
<evidence type="ECO:0000313" key="4">
    <source>
        <dbReference type="Proteomes" id="UP000326924"/>
    </source>
</evidence>
<dbReference type="GO" id="GO:0004402">
    <property type="term" value="F:histone acetyltransferase activity"/>
    <property type="evidence" value="ECO:0007669"/>
    <property type="project" value="TreeGrafter"/>
</dbReference>
<dbReference type="EMBL" id="VXIS01000469">
    <property type="protein sequence ID" value="KAA8893276.1"/>
    <property type="molecule type" value="Genomic_DNA"/>
</dbReference>
<feature type="region of interest" description="Disordered" evidence="1">
    <location>
        <begin position="214"/>
        <end position="237"/>
    </location>
</feature>
<feature type="compositionally biased region" description="Basic and acidic residues" evidence="1">
    <location>
        <begin position="39"/>
        <end position="52"/>
    </location>
</feature>
<dbReference type="Proteomes" id="UP000326924">
    <property type="component" value="Unassembled WGS sequence"/>
</dbReference>
<feature type="compositionally biased region" description="Polar residues" evidence="1">
    <location>
        <begin position="58"/>
        <end position="70"/>
    </location>
</feature>
<feature type="compositionally biased region" description="Low complexity" evidence="1">
    <location>
        <begin position="26"/>
        <end position="37"/>
    </location>
</feature>
<dbReference type="AlphaFoldDB" id="A0A5J5EEA0"/>
<dbReference type="InParanoid" id="A0A5J5EEA0"/>
<protein>
    <recommendedName>
        <fullName evidence="2">Something about silencing protein 4 domain-containing protein</fullName>
    </recommendedName>
</protein>
<sequence length="526" mass="58285">MKGRPTIILRFKQPAAPPPPEPPSPTSSTSSISSTSRSRSRERPPILKTYERKKNKRNSPPSSDNSTSYNMPRVVKKKVKKEKPTVMTSNTTSNSTALKDISRTTNGAAFSSPSTSASTSSTSTSPEPTMAFTAKRKRTDIPKSIGGGKGDLQPPNPKRARQSESPAPAEDAGPRELRSRKKRSIFEDWFEPNFNKAIELDEEMMLVDEVDGTLPLPKGHAQPITATAGPEAPAGPLTKKQLKEQKELEREQERLAAVRGKPVETINLEDLRKQKVSRTATQSFKTDPLSDDLYEPRHEALQKAEARQRAKLETAVHQNAVQKRSYLEQLNSKDWARQIGLSKALMESASVEELEERRKLLVASLEAELAKYHAWLEYTGRGGGDAKKRGGDAEGDAAGGTIPSTPREKEDLPEQEAREASEAPSESAKRSHRSVSRAQKPPPKTPHIKVDVGGEQKLFKSFFSSRSLRERALRGRQREPLLAFGVQLPEMIQGEKDPRKDDSKIWYSDFKLPEEISSAKITGKNA</sequence>